<dbReference type="Proteomes" id="UP000305526">
    <property type="component" value="Unassembled WGS sequence"/>
</dbReference>
<evidence type="ECO:0000313" key="3">
    <source>
        <dbReference type="EMBL" id="TCV88728.1"/>
    </source>
</evidence>
<dbReference type="AlphaFoldDB" id="A0A4R3YCC2"/>
<proteinExistence type="inferred from homology"/>
<organism evidence="3 5">
    <name type="scientific">Testudinibacter aquarius</name>
    <dbReference type="NCBI Taxonomy" id="1524974"/>
    <lineage>
        <taxon>Bacteria</taxon>
        <taxon>Pseudomonadati</taxon>
        <taxon>Pseudomonadota</taxon>
        <taxon>Gammaproteobacteria</taxon>
        <taxon>Pasteurellales</taxon>
        <taxon>Pasteurellaceae</taxon>
        <taxon>Testudinibacter</taxon>
    </lineage>
</organism>
<dbReference type="Proteomes" id="UP000294619">
    <property type="component" value="Unassembled WGS sequence"/>
</dbReference>
<reference evidence="3 5" key="1">
    <citation type="submission" date="2019-03" db="EMBL/GenBank/DDBJ databases">
        <title>Genomic Encyclopedia of Type Strains, Phase IV (KMG-IV): sequencing the most valuable type-strain genomes for metagenomic binning, comparative biology and taxonomic classification.</title>
        <authorList>
            <person name="Goeker M."/>
        </authorList>
    </citation>
    <scope>NUCLEOTIDE SEQUENCE [LARGE SCALE GENOMIC DNA]</scope>
    <source>
        <strain evidence="3 5">DSM 28140</strain>
    </source>
</reference>
<name>A0A4R3YCC2_9PAST</name>
<dbReference type="SUPFAM" id="SSF101327">
    <property type="entry name" value="YgfB-like"/>
    <property type="match status" value="1"/>
</dbReference>
<dbReference type="HAMAP" id="MF_00346">
    <property type="entry name" value="UPF0149"/>
    <property type="match status" value="1"/>
</dbReference>
<comment type="similarity">
    <text evidence="1 2">Belongs to the UPF0149 family.</text>
</comment>
<gene>
    <name evidence="3" type="ORF">EDC16_10381</name>
    <name evidence="4" type="ORF">FHQ21_11805</name>
</gene>
<dbReference type="PANTHER" id="PTHR37528:SF1">
    <property type="entry name" value="UPF0149 PROTEIN YGFB"/>
    <property type="match status" value="1"/>
</dbReference>
<evidence type="ECO:0000313" key="6">
    <source>
        <dbReference type="Proteomes" id="UP000305526"/>
    </source>
</evidence>
<evidence type="ECO:0000313" key="4">
    <source>
        <dbReference type="EMBL" id="TNG87718.1"/>
    </source>
</evidence>
<dbReference type="Pfam" id="PF03695">
    <property type="entry name" value="UPF0149"/>
    <property type="match status" value="1"/>
</dbReference>
<dbReference type="InterPro" id="IPR011978">
    <property type="entry name" value="YgfB-like"/>
</dbReference>
<accession>A0A4R3YCC2</accession>
<dbReference type="PANTHER" id="PTHR37528">
    <property type="entry name" value="UPF0149 PROTEIN YGFB"/>
    <property type="match status" value="1"/>
</dbReference>
<keyword evidence="6" id="KW-1185">Reference proteome</keyword>
<protein>
    <recommendedName>
        <fullName evidence="2">UPF0149 protein EDC16_10381</fullName>
    </recommendedName>
</protein>
<dbReference type="Gene3D" id="1.20.120.740">
    <property type="entry name" value="YgfB uncharacterised protein family UPF0149, PF03695"/>
    <property type="match status" value="1"/>
</dbReference>
<dbReference type="GO" id="GO:0005829">
    <property type="term" value="C:cytosol"/>
    <property type="evidence" value="ECO:0007669"/>
    <property type="project" value="TreeGrafter"/>
</dbReference>
<dbReference type="InterPro" id="IPR036255">
    <property type="entry name" value="YgfB-like_sf"/>
</dbReference>
<evidence type="ECO:0000313" key="5">
    <source>
        <dbReference type="Proteomes" id="UP000294619"/>
    </source>
</evidence>
<dbReference type="EMBL" id="VDGV01000146">
    <property type="protein sequence ID" value="TNG87718.1"/>
    <property type="molecule type" value="Genomic_DNA"/>
</dbReference>
<dbReference type="NCBIfam" id="TIGR02292">
    <property type="entry name" value="ygfB_yecA"/>
    <property type="match status" value="1"/>
</dbReference>
<comment type="caution">
    <text evidence="3">The sequence shown here is derived from an EMBL/GenBank/DDBJ whole genome shotgun (WGS) entry which is preliminary data.</text>
</comment>
<reference evidence="4 6" key="2">
    <citation type="submission" date="2019-05" db="EMBL/GenBank/DDBJ databases">
        <title>Pasteurellaceae isolates from reptiles.</title>
        <authorList>
            <person name="Bojesen A.M."/>
            <person name="Lund E."/>
        </authorList>
    </citation>
    <scope>NUCLEOTIDE SEQUENCE [LARGE SCALE GENOMIC DNA]</scope>
    <source>
        <strain evidence="4 6">ELNT2x</strain>
    </source>
</reference>
<evidence type="ECO:0000256" key="2">
    <source>
        <dbReference type="HAMAP-Rule" id="MF_00346"/>
    </source>
</evidence>
<dbReference type="NCBIfam" id="NF002477">
    <property type="entry name" value="PRK01736.1"/>
    <property type="match status" value="1"/>
</dbReference>
<sequence length="184" mass="21067">MTTTTLDYRQFNQLLKTHQIGLNAAELHGFLSGLLCGGGQKANWKSLTYQFTNEGHAYPTDVMQKVEQLYQEIDDSLSDEEHFSFEIWLDESNQFNRADSLSDWTNHFLLGLGLARPQLEQDDDEVQEAVADLNDIARLGYEEGDDAEELDVALTEISEYLQTIAMFFYSSFNQKMPVDTRVLH</sequence>
<dbReference type="EMBL" id="SMCP01000003">
    <property type="protein sequence ID" value="TCV88728.1"/>
    <property type="molecule type" value="Genomic_DNA"/>
</dbReference>
<evidence type="ECO:0000256" key="1">
    <source>
        <dbReference type="ARBA" id="ARBA00038308"/>
    </source>
</evidence>
<dbReference type="RefSeq" id="WP_132965604.1">
    <property type="nucleotide sequence ID" value="NZ_LEKL01000078.1"/>
</dbReference>